<organism evidence="1 2">
    <name type="scientific">Taxus chinensis</name>
    <name type="common">Chinese yew</name>
    <name type="synonym">Taxus wallichiana var. chinensis</name>
    <dbReference type="NCBI Taxonomy" id="29808"/>
    <lineage>
        <taxon>Eukaryota</taxon>
        <taxon>Viridiplantae</taxon>
        <taxon>Streptophyta</taxon>
        <taxon>Embryophyta</taxon>
        <taxon>Tracheophyta</taxon>
        <taxon>Spermatophyta</taxon>
        <taxon>Pinopsida</taxon>
        <taxon>Pinidae</taxon>
        <taxon>Conifers II</taxon>
        <taxon>Cupressales</taxon>
        <taxon>Taxaceae</taxon>
        <taxon>Taxus</taxon>
    </lineage>
</organism>
<feature type="non-terminal residue" evidence="1">
    <location>
        <position position="124"/>
    </location>
</feature>
<dbReference type="EMBL" id="JAHRHJ020000008">
    <property type="protein sequence ID" value="KAH9303617.1"/>
    <property type="molecule type" value="Genomic_DNA"/>
</dbReference>
<reference evidence="1 2" key="1">
    <citation type="journal article" date="2021" name="Nat. Plants">
        <title>The Taxus genome provides insights into paclitaxel biosynthesis.</title>
        <authorList>
            <person name="Xiong X."/>
            <person name="Gou J."/>
            <person name="Liao Q."/>
            <person name="Li Y."/>
            <person name="Zhou Q."/>
            <person name="Bi G."/>
            <person name="Li C."/>
            <person name="Du R."/>
            <person name="Wang X."/>
            <person name="Sun T."/>
            <person name="Guo L."/>
            <person name="Liang H."/>
            <person name="Lu P."/>
            <person name="Wu Y."/>
            <person name="Zhang Z."/>
            <person name="Ro D.K."/>
            <person name="Shang Y."/>
            <person name="Huang S."/>
            <person name="Yan J."/>
        </authorList>
    </citation>
    <scope>NUCLEOTIDE SEQUENCE [LARGE SCALE GENOMIC DNA]</scope>
    <source>
        <strain evidence="1">Ta-2019</strain>
    </source>
</reference>
<comment type="caution">
    <text evidence="1">The sequence shown here is derived from an EMBL/GenBank/DDBJ whole genome shotgun (WGS) entry which is preliminary data.</text>
</comment>
<evidence type="ECO:0000313" key="2">
    <source>
        <dbReference type="Proteomes" id="UP000824469"/>
    </source>
</evidence>
<evidence type="ECO:0000313" key="1">
    <source>
        <dbReference type="EMBL" id="KAH9303617.1"/>
    </source>
</evidence>
<protein>
    <submittedName>
        <fullName evidence="1">Uncharacterized protein</fullName>
    </submittedName>
</protein>
<keyword evidence="2" id="KW-1185">Reference proteome</keyword>
<proteinExistence type="predicted"/>
<gene>
    <name evidence="1" type="ORF">KI387_008021</name>
</gene>
<dbReference type="AlphaFoldDB" id="A0AA38CPL5"/>
<name>A0AA38CPL5_TAXCH</name>
<feature type="non-terminal residue" evidence="1">
    <location>
        <position position="1"/>
    </location>
</feature>
<sequence>GDIGGIKGIWLEDNISQPFFISAKKLDLMHQSLRVLALGDMAIVVDGQFCTKKFSQIVYFQAGLIPYIPFDPATLQELRYLDWLPHNNHDLQLAKMSSKLKVLDLNGGRYDRRLETASVFERLR</sequence>
<accession>A0AA38CPL5</accession>
<dbReference type="Proteomes" id="UP000824469">
    <property type="component" value="Unassembled WGS sequence"/>
</dbReference>